<sequence>MPNGWIHVEALDLLGPEAMSSDEEVQQDLHTVYKIRTPYWRSDSVTAWLRSFDHFHNLRRISNAAGASHGNPPRIRIIPQAEEERVNKTAHYKRRLPRNVYNPAWLGAQSAGEVLLNIQPLPERADMFVQDPTWFS</sequence>
<reference evidence="2" key="1">
    <citation type="journal article" date="2017" name="Nat. Ecol. Evol.">
        <title>Genome expansion and lineage-specific genetic innovations in the forest pathogenic fungi Armillaria.</title>
        <authorList>
            <person name="Sipos G."/>
            <person name="Prasanna A.N."/>
            <person name="Walter M.C."/>
            <person name="O'Connor E."/>
            <person name="Balint B."/>
            <person name="Krizsan K."/>
            <person name="Kiss B."/>
            <person name="Hess J."/>
            <person name="Varga T."/>
            <person name="Slot J."/>
            <person name="Riley R."/>
            <person name="Boka B."/>
            <person name="Rigling D."/>
            <person name="Barry K."/>
            <person name="Lee J."/>
            <person name="Mihaltcheva S."/>
            <person name="LaButti K."/>
            <person name="Lipzen A."/>
            <person name="Waldron R."/>
            <person name="Moloney N.M."/>
            <person name="Sperisen C."/>
            <person name="Kredics L."/>
            <person name="Vagvoelgyi C."/>
            <person name="Patrignani A."/>
            <person name="Fitzpatrick D."/>
            <person name="Nagy I."/>
            <person name="Doyle S."/>
            <person name="Anderson J.B."/>
            <person name="Grigoriev I.V."/>
            <person name="Gueldener U."/>
            <person name="Muensterkoetter M."/>
            <person name="Nagy L.G."/>
        </authorList>
    </citation>
    <scope>NUCLEOTIDE SEQUENCE [LARGE SCALE GENOMIC DNA]</scope>
    <source>
        <strain evidence="2">C18/9</strain>
    </source>
</reference>
<proteinExistence type="predicted"/>
<dbReference type="OrthoDB" id="3224221at2759"/>
<protein>
    <submittedName>
        <fullName evidence="1">Uncharacterized protein</fullName>
    </submittedName>
</protein>
<evidence type="ECO:0000313" key="1">
    <source>
        <dbReference type="EMBL" id="SJL11834.1"/>
    </source>
</evidence>
<organism evidence="1 2">
    <name type="scientific">Armillaria ostoyae</name>
    <name type="common">Armillaria root rot fungus</name>
    <dbReference type="NCBI Taxonomy" id="47428"/>
    <lineage>
        <taxon>Eukaryota</taxon>
        <taxon>Fungi</taxon>
        <taxon>Dikarya</taxon>
        <taxon>Basidiomycota</taxon>
        <taxon>Agaricomycotina</taxon>
        <taxon>Agaricomycetes</taxon>
        <taxon>Agaricomycetidae</taxon>
        <taxon>Agaricales</taxon>
        <taxon>Marasmiineae</taxon>
        <taxon>Physalacriaceae</taxon>
        <taxon>Armillaria</taxon>
    </lineage>
</organism>
<keyword evidence="2" id="KW-1185">Reference proteome</keyword>
<dbReference type="AlphaFoldDB" id="A0A284RST8"/>
<accession>A0A284RST8</accession>
<dbReference type="EMBL" id="FUEG01000015">
    <property type="protein sequence ID" value="SJL11834.1"/>
    <property type="molecule type" value="Genomic_DNA"/>
</dbReference>
<dbReference type="STRING" id="47428.A0A284RST8"/>
<name>A0A284RST8_ARMOS</name>
<dbReference type="Proteomes" id="UP000219338">
    <property type="component" value="Unassembled WGS sequence"/>
</dbReference>
<evidence type="ECO:0000313" key="2">
    <source>
        <dbReference type="Proteomes" id="UP000219338"/>
    </source>
</evidence>
<gene>
    <name evidence="1" type="ORF">ARMOST_15245</name>
</gene>